<proteinExistence type="predicted"/>
<evidence type="ECO:0000313" key="2">
    <source>
        <dbReference type="EMBL" id="KAK0623395.1"/>
    </source>
</evidence>
<dbReference type="EMBL" id="JAULSU010000003">
    <property type="protein sequence ID" value="KAK0623395.1"/>
    <property type="molecule type" value="Genomic_DNA"/>
</dbReference>
<feature type="compositionally biased region" description="Polar residues" evidence="1">
    <location>
        <begin position="51"/>
        <end position="67"/>
    </location>
</feature>
<gene>
    <name evidence="2" type="ORF">B0T14DRAFT_175733</name>
</gene>
<dbReference type="Proteomes" id="UP001175000">
    <property type="component" value="Unassembled WGS sequence"/>
</dbReference>
<sequence>MEGGFNLSGEDEEEYSGEDQLGSLEEASPTSENGYVPASLNSAVHHEHRPSSTGISPTTTMSHTQSFNSLQTLSMPMTISQPQAINAGGMM</sequence>
<comment type="caution">
    <text evidence="2">The sequence shown here is derived from an EMBL/GenBank/DDBJ whole genome shotgun (WGS) entry which is preliminary data.</text>
</comment>
<organism evidence="2 3">
    <name type="scientific">Immersiella caudata</name>
    <dbReference type="NCBI Taxonomy" id="314043"/>
    <lineage>
        <taxon>Eukaryota</taxon>
        <taxon>Fungi</taxon>
        <taxon>Dikarya</taxon>
        <taxon>Ascomycota</taxon>
        <taxon>Pezizomycotina</taxon>
        <taxon>Sordariomycetes</taxon>
        <taxon>Sordariomycetidae</taxon>
        <taxon>Sordariales</taxon>
        <taxon>Lasiosphaeriaceae</taxon>
        <taxon>Immersiella</taxon>
    </lineage>
</organism>
<keyword evidence="3" id="KW-1185">Reference proteome</keyword>
<feature type="region of interest" description="Disordered" evidence="1">
    <location>
        <begin position="1"/>
        <end position="67"/>
    </location>
</feature>
<protein>
    <submittedName>
        <fullName evidence="2">Uncharacterized protein</fullName>
    </submittedName>
</protein>
<name>A0AA39WXH5_9PEZI</name>
<dbReference type="AlphaFoldDB" id="A0AA39WXH5"/>
<evidence type="ECO:0000313" key="3">
    <source>
        <dbReference type="Proteomes" id="UP001175000"/>
    </source>
</evidence>
<reference evidence="2" key="1">
    <citation type="submission" date="2023-06" db="EMBL/GenBank/DDBJ databases">
        <title>Genome-scale phylogeny and comparative genomics of the fungal order Sordariales.</title>
        <authorList>
            <consortium name="Lawrence Berkeley National Laboratory"/>
            <person name="Hensen N."/>
            <person name="Bonometti L."/>
            <person name="Westerberg I."/>
            <person name="Brannstrom I.O."/>
            <person name="Guillou S."/>
            <person name="Cros-Aarteil S."/>
            <person name="Calhoun S."/>
            <person name="Haridas S."/>
            <person name="Kuo A."/>
            <person name="Mondo S."/>
            <person name="Pangilinan J."/>
            <person name="Riley R."/>
            <person name="Labutti K."/>
            <person name="Andreopoulos B."/>
            <person name="Lipzen A."/>
            <person name="Chen C."/>
            <person name="Yanf M."/>
            <person name="Daum C."/>
            <person name="Ng V."/>
            <person name="Clum A."/>
            <person name="Steindorff A."/>
            <person name="Ohm R."/>
            <person name="Martin F."/>
            <person name="Silar P."/>
            <person name="Natvig D."/>
            <person name="Lalanne C."/>
            <person name="Gautier V."/>
            <person name="Ament-Velasquez S.L."/>
            <person name="Kruys A."/>
            <person name="Hutchinson M.I."/>
            <person name="Powell A.J."/>
            <person name="Barry K."/>
            <person name="Miller A.N."/>
            <person name="Grigoriev I.V."/>
            <person name="Debuchy R."/>
            <person name="Gladieux P."/>
            <person name="Thoren M.H."/>
            <person name="Johannesson H."/>
        </authorList>
    </citation>
    <scope>NUCLEOTIDE SEQUENCE</scope>
    <source>
        <strain evidence="2">CBS 606.72</strain>
    </source>
</reference>
<accession>A0AA39WXH5</accession>
<evidence type="ECO:0000256" key="1">
    <source>
        <dbReference type="SAM" id="MobiDB-lite"/>
    </source>
</evidence>